<accession>A0A0F9QJM1</accession>
<proteinExistence type="predicted"/>
<comment type="caution">
    <text evidence="1">The sequence shown here is derived from an EMBL/GenBank/DDBJ whole genome shotgun (WGS) entry which is preliminary data.</text>
</comment>
<dbReference type="EMBL" id="LAZR01004792">
    <property type="protein sequence ID" value="KKN05528.1"/>
    <property type="molecule type" value="Genomic_DNA"/>
</dbReference>
<dbReference type="NCBIfam" id="NF033394">
    <property type="entry name" value="capsid_maj_Podo"/>
    <property type="match status" value="1"/>
</dbReference>
<name>A0A0F9QJM1_9ZZZZ</name>
<sequence length="361" mass="39985">MAITFGSASAPSQKTTNFDAVFTASLANHRRTLADNISTNNALWLMIKRSGNYVSVDGGTNIEVPLMYAMGNAASYSSYDVLGTDPIEGITKAIFEWRQVSIPVTISWFEERQNAQKVLDLLATKIKQAELGLQDYFGQSLLRGQLANGGSGSIETAHTNVLNGSLALTPLANLIQKDPTSSENVGNINQSTSSWWQNQTDSSSASTITAFLLEMETMYNNCSNGPGGPPDLIITDQTTFELLKIAMYHRTRHEMGTDIKFPFENVIFRRAKVVYDEFMPDVQNDTITPSSGKGTVYMINSQFFNVTYDTQGNFRHRPFSTPDNQDARVSHIFWMGNTTVNNRRKHGVLYNIARTLTIGDA</sequence>
<gene>
    <name evidence="1" type="ORF">LCGC14_1086360</name>
</gene>
<dbReference type="InterPro" id="IPR049718">
    <property type="entry name" value="AKO59007-like"/>
</dbReference>
<reference evidence="1" key="1">
    <citation type="journal article" date="2015" name="Nature">
        <title>Complex archaea that bridge the gap between prokaryotes and eukaryotes.</title>
        <authorList>
            <person name="Spang A."/>
            <person name="Saw J.H."/>
            <person name="Jorgensen S.L."/>
            <person name="Zaremba-Niedzwiedzka K."/>
            <person name="Martijn J."/>
            <person name="Lind A.E."/>
            <person name="van Eijk R."/>
            <person name="Schleper C."/>
            <person name="Guy L."/>
            <person name="Ettema T.J."/>
        </authorList>
    </citation>
    <scope>NUCLEOTIDE SEQUENCE</scope>
</reference>
<organism evidence="1">
    <name type="scientific">marine sediment metagenome</name>
    <dbReference type="NCBI Taxonomy" id="412755"/>
    <lineage>
        <taxon>unclassified sequences</taxon>
        <taxon>metagenomes</taxon>
        <taxon>ecological metagenomes</taxon>
    </lineage>
</organism>
<evidence type="ECO:0008006" key="2">
    <source>
        <dbReference type="Google" id="ProtNLM"/>
    </source>
</evidence>
<evidence type="ECO:0000313" key="1">
    <source>
        <dbReference type="EMBL" id="KKN05528.1"/>
    </source>
</evidence>
<dbReference type="AlphaFoldDB" id="A0A0F9QJM1"/>
<protein>
    <recommendedName>
        <fullName evidence="2">Bacteriophage Mu GpT domain-containing protein</fullName>
    </recommendedName>
</protein>